<keyword evidence="6 7" id="KW-0472">Membrane</keyword>
<feature type="domain" description="ABC transmembrane type-1" evidence="8">
    <location>
        <begin position="204"/>
        <end position="394"/>
    </location>
</feature>
<evidence type="ECO:0000256" key="2">
    <source>
        <dbReference type="ARBA" id="ARBA00022448"/>
    </source>
</evidence>
<evidence type="ECO:0000256" key="6">
    <source>
        <dbReference type="ARBA" id="ARBA00023136"/>
    </source>
</evidence>
<keyword evidence="4 7" id="KW-0812">Transmembrane</keyword>
<keyword evidence="3" id="KW-1003">Cell membrane</keyword>
<dbReference type="RefSeq" id="WP_154448277.1">
    <property type="nucleotide sequence ID" value="NZ_WIND01000017.1"/>
</dbReference>
<organism evidence="9 10">
    <name type="scientific">Halovulum marinum</name>
    <dbReference type="NCBI Taxonomy" id="2662447"/>
    <lineage>
        <taxon>Bacteria</taxon>
        <taxon>Pseudomonadati</taxon>
        <taxon>Pseudomonadota</taxon>
        <taxon>Alphaproteobacteria</taxon>
        <taxon>Rhodobacterales</taxon>
        <taxon>Paracoccaceae</taxon>
        <taxon>Halovulum</taxon>
    </lineage>
</organism>
<name>A0A6L5Z5G9_9RHOB</name>
<comment type="similarity">
    <text evidence="7">Belongs to the binding-protein-dependent transport system permease family.</text>
</comment>
<keyword evidence="5 7" id="KW-1133">Transmembrane helix</keyword>
<dbReference type="PANTHER" id="PTHR32243:SF18">
    <property type="entry name" value="INNER MEMBRANE ABC TRANSPORTER PERMEASE PROTEIN YCJP"/>
    <property type="match status" value="1"/>
</dbReference>
<keyword evidence="2 7" id="KW-0813">Transport</keyword>
<dbReference type="EMBL" id="WIND01000017">
    <property type="protein sequence ID" value="MSU91284.1"/>
    <property type="molecule type" value="Genomic_DNA"/>
</dbReference>
<feature type="transmembrane region" description="Helical" evidence="7">
    <location>
        <begin position="38"/>
        <end position="57"/>
    </location>
</feature>
<feature type="transmembrane region" description="Helical" evidence="7">
    <location>
        <begin position="136"/>
        <end position="158"/>
    </location>
</feature>
<feature type="transmembrane region" description="Helical" evidence="7">
    <location>
        <begin position="95"/>
        <end position="115"/>
    </location>
</feature>
<comment type="subcellular location">
    <subcellularLocation>
        <location evidence="1 7">Cell membrane</location>
        <topology evidence="1 7">Multi-pass membrane protein</topology>
    </subcellularLocation>
</comment>
<feature type="transmembrane region" description="Helical" evidence="7">
    <location>
        <begin position="203"/>
        <end position="223"/>
    </location>
</feature>
<evidence type="ECO:0000256" key="3">
    <source>
        <dbReference type="ARBA" id="ARBA00022475"/>
    </source>
</evidence>
<feature type="transmembrane region" description="Helical" evidence="7">
    <location>
        <begin position="69"/>
        <end position="89"/>
    </location>
</feature>
<feature type="transmembrane region" description="Helical" evidence="7">
    <location>
        <begin position="376"/>
        <end position="394"/>
    </location>
</feature>
<protein>
    <submittedName>
        <fullName evidence="9">ABC transporter permease subunit</fullName>
    </submittedName>
</protein>
<dbReference type="PANTHER" id="PTHR32243">
    <property type="entry name" value="MALTOSE TRANSPORT SYSTEM PERMEASE-RELATED"/>
    <property type="match status" value="1"/>
</dbReference>
<dbReference type="CDD" id="cd06261">
    <property type="entry name" value="TM_PBP2"/>
    <property type="match status" value="1"/>
</dbReference>
<evidence type="ECO:0000313" key="9">
    <source>
        <dbReference type="EMBL" id="MSU91284.1"/>
    </source>
</evidence>
<evidence type="ECO:0000256" key="5">
    <source>
        <dbReference type="ARBA" id="ARBA00022989"/>
    </source>
</evidence>
<proteinExistence type="inferred from homology"/>
<reference evidence="9 10" key="1">
    <citation type="submission" date="2019-10" db="EMBL/GenBank/DDBJ databases">
        <title>Cognatihalovulum marinum gen. nov. sp. nov., a new member of the family Rhodobacteraceae isolated from deep seawater of the Northwest Indian Ocean.</title>
        <authorList>
            <person name="Ruan C."/>
            <person name="Wang J."/>
            <person name="Zheng X."/>
            <person name="Song L."/>
            <person name="Zhu Y."/>
            <person name="Huang Y."/>
            <person name="Lu Z."/>
            <person name="Du W."/>
            <person name="Huang L."/>
            <person name="Dai X."/>
        </authorList>
    </citation>
    <scope>NUCLEOTIDE SEQUENCE [LARGE SCALE GENOMIC DNA]</scope>
    <source>
        <strain evidence="9 10">2CG4</strain>
    </source>
</reference>
<accession>A0A6L5Z5G9</accession>
<sequence length="409" mass="44320">MSHLRYGYVAGPAIGALWALTMAVLACVTVSFATGQGLRPSALSALAIGAWAGFAMLPAGGRPQGQRLAWIAGLALVPLALTFLVRPAIAGADGTGSGALLIAWALFLATGLLPLPMIMKELPFGAATRHEFEDAVIRFLTGFGYVFFTAIVAIPFYVMVMTSLKNQQQLIQNPLDFTIDIGQGWGLFRSYVELFRDFDFGTYLWISLVVSLLTVFITLLFSVPGAYAVARLRFRGRAAFSRSILLIYMVPMIVLALPIYIAFSMTGLRNSILGLVMIYPVTTIPVALYMLQGYFRGLPAEVEEAGLMDGLGRLAVIWKITMPLSLPALASVSLYVFMIAWNEFLLAFMLLDDPSKFTLTRGVAMLNSSEVPRQNLMAGAVVATVPIMVLFLGLERFMTRGLTAGSVKG</sequence>
<dbReference type="PROSITE" id="PS51257">
    <property type="entry name" value="PROKAR_LIPOPROTEIN"/>
    <property type="match status" value="1"/>
</dbReference>
<feature type="transmembrane region" description="Helical" evidence="7">
    <location>
        <begin position="271"/>
        <end position="291"/>
    </location>
</feature>
<evidence type="ECO:0000256" key="4">
    <source>
        <dbReference type="ARBA" id="ARBA00022692"/>
    </source>
</evidence>
<dbReference type="SUPFAM" id="SSF161098">
    <property type="entry name" value="MetI-like"/>
    <property type="match status" value="1"/>
</dbReference>
<evidence type="ECO:0000313" key="10">
    <source>
        <dbReference type="Proteomes" id="UP000474957"/>
    </source>
</evidence>
<dbReference type="AlphaFoldDB" id="A0A6L5Z5G9"/>
<dbReference type="InterPro" id="IPR050901">
    <property type="entry name" value="BP-dep_ABC_trans_perm"/>
</dbReference>
<evidence type="ECO:0000259" key="8">
    <source>
        <dbReference type="PROSITE" id="PS50928"/>
    </source>
</evidence>
<dbReference type="Pfam" id="PF00528">
    <property type="entry name" value="BPD_transp_1"/>
    <property type="match status" value="1"/>
</dbReference>
<dbReference type="InterPro" id="IPR000515">
    <property type="entry name" value="MetI-like"/>
</dbReference>
<feature type="transmembrane region" description="Helical" evidence="7">
    <location>
        <begin position="7"/>
        <end position="32"/>
    </location>
</feature>
<gene>
    <name evidence="9" type="ORF">GE300_17015</name>
</gene>
<dbReference type="Proteomes" id="UP000474957">
    <property type="component" value="Unassembled WGS sequence"/>
</dbReference>
<evidence type="ECO:0000256" key="7">
    <source>
        <dbReference type="RuleBase" id="RU363032"/>
    </source>
</evidence>
<dbReference type="Gene3D" id="1.10.3720.10">
    <property type="entry name" value="MetI-like"/>
    <property type="match status" value="1"/>
</dbReference>
<feature type="transmembrane region" description="Helical" evidence="7">
    <location>
        <begin position="244"/>
        <end position="265"/>
    </location>
</feature>
<dbReference type="InterPro" id="IPR035906">
    <property type="entry name" value="MetI-like_sf"/>
</dbReference>
<feature type="transmembrane region" description="Helical" evidence="7">
    <location>
        <begin position="328"/>
        <end position="351"/>
    </location>
</feature>
<dbReference type="PROSITE" id="PS50928">
    <property type="entry name" value="ABC_TM1"/>
    <property type="match status" value="1"/>
</dbReference>
<comment type="caution">
    <text evidence="9">The sequence shown here is derived from an EMBL/GenBank/DDBJ whole genome shotgun (WGS) entry which is preliminary data.</text>
</comment>
<dbReference type="GO" id="GO:0055085">
    <property type="term" value="P:transmembrane transport"/>
    <property type="evidence" value="ECO:0007669"/>
    <property type="project" value="InterPro"/>
</dbReference>
<evidence type="ECO:0000256" key="1">
    <source>
        <dbReference type="ARBA" id="ARBA00004651"/>
    </source>
</evidence>
<dbReference type="GO" id="GO:0005886">
    <property type="term" value="C:plasma membrane"/>
    <property type="evidence" value="ECO:0007669"/>
    <property type="project" value="UniProtKB-SubCell"/>
</dbReference>
<keyword evidence="10" id="KW-1185">Reference proteome</keyword>